<keyword evidence="2" id="KW-1185">Reference proteome</keyword>
<proteinExistence type="predicted"/>
<protein>
    <submittedName>
        <fullName evidence="1">Uncharacterized protein</fullName>
    </submittedName>
</protein>
<name>A0A6V8L8A5_9ACTN</name>
<reference evidence="1 2" key="1">
    <citation type="submission" date="2020-03" db="EMBL/GenBank/DDBJ databases">
        <title>Whole genome shotgun sequence of Phytohabitans rumicis NBRC 108638.</title>
        <authorList>
            <person name="Komaki H."/>
            <person name="Tamura T."/>
        </authorList>
    </citation>
    <scope>NUCLEOTIDE SEQUENCE [LARGE SCALE GENOMIC DNA]</scope>
    <source>
        <strain evidence="1 2">NBRC 108638</strain>
    </source>
</reference>
<dbReference type="RefSeq" id="WP_218577215.1">
    <property type="nucleotide sequence ID" value="NZ_BLPG01000001.1"/>
</dbReference>
<gene>
    <name evidence="1" type="ORF">Prum_025370</name>
</gene>
<comment type="caution">
    <text evidence="1">The sequence shown here is derived from an EMBL/GenBank/DDBJ whole genome shotgun (WGS) entry which is preliminary data.</text>
</comment>
<dbReference type="AlphaFoldDB" id="A0A6V8L8A5"/>
<organism evidence="1 2">
    <name type="scientific">Phytohabitans rumicis</name>
    <dbReference type="NCBI Taxonomy" id="1076125"/>
    <lineage>
        <taxon>Bacteria</taxon>
        <taxon>Bacillati</taxon>
        <taxon>Actinomycetota</taxon>
        <taxon>Actinomycetes</taxon>
        <taxon>Micromonosporales</taxon>
        <taxon>Micromonosporaceae</taxon>
    </lineage>
</organism>
<dbReference type="EMBL" id="BLPG01000001">
    <property type="protein sequence ID" value="GFJ88895.1"/>
    <property type="molecule type" value="Genomic_DNA"/>
</dbReference>
<evidence type="ECO:0000313" key="1">
    <source>
        <dbReference type="EMBL" id="GFJ88895.1"/>
    </source>
</evidence>
<sequence>MMDDERWLTAKAAERRARTTYRYRTDAAALRDAWRAATGERGWAPDEWWTPAVDAVTRSLTEGRAAGPAYAQLGRERAESGHGIRAALDDLAALHDGDPPSPAVRAVVEAWAGVALAPARVRFCPDPPTPAHLRARVAELYSHPHDGLALLVVHHHGWEAVAALLEAGARTPAAFPLDTQVARLAPGRLVALVRQDGAAPLRAALADQARIVALPADLPGATQLVEGWQTGHQ</sequence>
<reference evidence="1 2" key="2">
    <citation type="submission" date="2020-03" db="EMBL/GenBank/DDBJ databases">
        <authorList>
            <person name="Ichikawa N."/>
            <person name="Kimura A."/>
            <person name="Kitahashi Y."/>
            <person name="Uohara A."/>
        </authorList>
    </citation>
    <scope>NUCLEOTIDE SEQUENCE [LARGE SCALE GENOMIC DNA]</scope>
    <source>
        <strain evidence="1 2">NBRC 108638</strain>
    </source>
</reference>
<dbReference type="Proteomes" id="UP000482960">
    <property type="component" value="Unassembled WGS sequence"/>
</dbReference>
<evidence type="ECO:0000313" key="2">
    <source>
        <dbReference type="Proteomes" id="UP000482960"/>
    </source>
</evidence>
<accession>A0A6V8L8A5</accession>